<evidence type="ECO:0000259" key="2">
    <source>
        <dbReference type="Pfam" id="PF09413"/>
    </source>
</evidence>
<reference evidence="3" key="1">
    <citation type="submission" date="2018-06" db="EMBL/GenBank/DDBJ databases">
        <authorList>
            <person name="Zhirakovskaya E."/>
        </authorList>
    </citation>
    <scope>NUCLEOTIDE SEQUENCE</scope>
</reference>
<dbReference type="InterPro" id="IPR018551">
    <property type="entry name" value="DUF2007"/>
</dbReference>
<dbReference type="EMBL" id="UOES01000012">
    <property type="protein sequence ID" value="VAW25747.1"/>
    <property type="molecule type" value="Genomic_DNA"/>
</dbReference>
<evidence type="ECO:0000313" key="3">
    <source>
        <dbReference type="EMBL" id="VAW25747.1"/>
    </source>
</evidence>
<feature type="domain" description="DUF2007" evidence="2">
    <location>
        <begin position="12"/>
        <end position="75"/>
    </location>
</feature>
<feature type="transmembrane region" description="Helical" evidence="1">
    <location>
        <begin position="106"/>
        <end position="125"/>
    </location>
</feature>
<evidence type="ECO:0000256" key="1">
    <source>
        <dbReference type="SAM" id="Phobius"/>
    </source>
</evidence>
<dbReference type="Pfam" id="PF09413">
    <property type="entry name" value="DUF2007"/>
    <property type="match status" value="1"/>
</dbReference>
<gene>
    <name evidence="3" type="ORF">MNBD_BACTEROID06-621</name>
</gene>
<keyword evidence="1" id="KW-1133">Transmembrane helix</keyword>
<accession>A0A3B0UK69</accession>
<dbReference type="SUPFAM" id="SSF54913">
    <property type="entry name" value="GlnB-like"/>
    <property type="match status" value="1"/>
</dbReference>
<organism evidence="3">
    <name type="scientific">hydrothermal vent metagenome</name>
    <dbReference type="NCBI Taxonomy" id="652676"/>
    <lineage>
        <taxon>unclassified sequences</taxon>
        <taxon>metagenomes</taxon>
        <taxon>ecological metagenomes</taxon>
    </lineage>
</organism>
<sequence>MLKLQMQDFIIIATFTLPSELAIAKSRLESEGIECLIKDELTIQSYNFLSNAVGGVKLFVHKSKSERARTILKEGGFLKDNDSNLTSVEKYLNNPQNLKKLKRVSLILFGLIAIIAVIMVTYGIINRPTTIQKIANYDWCLDHIVYNNEEYYPNTIEGEVQLRLLYQCNEKLNFSRDGTLSIPGFESRKIISKWMVENDGIKVYDSDTLDFVFNGTFEVQVNNRELILSSPSTTFYCFLN</sequence>
<proteinExistence type="predicted"/>
<dbReference type="Gene3D" id="3.30.70.790">
    <property type="entry name" value="UreE, C-terminal domain"/>
    <property type="match status" value="1"/>
</dbReference>
<name>A0A3B0UK69_9ZZZZ</name>
<dbReference type="InterPro" id="IPR011322">
    <property type="entry name" value="N-reg_PII-like_a/b"/>
</dbReference>
<dbReference type="AlphaFoldDB" id="A0A3B0UK69"/>
<protein>
    <recommendedName>
        <fullName evidence="2">DUF2007 domain-containing protein</fullName>
    </recommendedName>
</protein>
<keyword evidence="1" id="KW-0812">Transmembrane</keyword>
<keyword evidence="1" id="KW-0472">Membrane</keyword>